<dbReference type="AlphaFoldDB" id="A0A1T0AW91"/>
<name>A0A1T0AW91_9PAST</name>
<protein>
    <submittedName>
        <fullName evidence="1">Uncharacterized protein</fullName>
    </submittedName>
</protein>
<accession>A0A1T0AW91</accession>
<evidence type="ECO:0000313" key="2">
    <source>
        <dbReference type="Proteomes" id="UP000190023"/>
    </source>
</evidence>
<dbReference type="Proteomes" id="UP000190023">
    <property type="component" value="Unassembled WGS sequence"/>
</dbReference>
<organism evidence="1 2">
    <name type="scientific">[Haemophilus] felis</name>
    <dbReference type="NCBI Taxonomy" id="123822"/>
    <lineage>
        <taxon>Bacteria</taxon>
        <taxon>Pseudomonadati</taxon>
        <taxon>Pseudomonadota</taxon>
        <taxon>Gammaproteobacteria</taxon>
        <taxon>Pasteurellales</taxon>
        <taxon>Pasteurellaceae</taxon>
    </lineage>
</organism>
<reference evidence="1 2" key="1">
    <citation type="submission" date="2017-02" db="EMBL/GenBank/DDBJ databases">
        <title>Draft genome sequence of Haemophilus felis CCUG 31170 type strain.</title>
        <authorList>
            <person name="Engstrom-Jakobsson H."/>
            <person name="Salva-Serra F."/>
            <person name="Thorell K."/>
            <person name="Gonzales-Siles L."/>
            <person name="Karlsson R."/>
            <person name="Boulund F."/>
            <person name="Engstrand L."/>
            <person name="Kristiansson E."/>
            <person name="Moore E."/>
        </authorList>
    </citation>
    <scope>NUCLEOTIDE SEQUENCE [LARGE SCALE GENOMIC DNA]</scope>
    <source>
        <strain evidence="1 2">CCUG 31170</strain>
    </source>
</reference>
<dbReference type="STRING" id="123822.B0188_10115"/>
<comment type="caution">
    <text evidence="1">The sequence shown here is derived from an EMBL/GenBank/DDBJ whole genome shotgun (WGS) entry which is preliminary data.</text>
</comment>
<dbReference type="EMBL" id="MUYB01000049">
    <property type="protein sequence ID" value="OOS01133.1"/>
    <property type="molecule type" value="Genomic_DNA"/>
</dbReference>
<gene>
    <name evidence="1" type="ORF">B0188_10115</name>
</gene>
<sequence>MNSFTQEKITALCERGETLQRKANYSVFQLSHSKTEPQREELTQSILAELFEIRGIFKLIIKAVENGK</sequence>
<proteinExistence type="predicted"/>
<keyword evidence="2" id="KW-1185">Reference proteome</keyword>
<evidence type="ECO:0000313" key="1">
    <source>
        <dbReference type="EMBL" id="OOS01133.1"/>
    </source>
</evidence>